<protein>
    <submittedName>
        <fullName evidence="1">Uncharacterized protein</fullName>
    </submittedName>
</protein>
<proteinExistence type="predicted"/>
<name>A0A4U0P4K8_9SPHI</name>
<dbReference type="RefSeq" id="WP_136900660.1">
    <property type="nucleotide sequence ID" value="NZ_SUME01000002.1"/>
</dbReference>
<dbReference type="AlphaFoldDB" id="A0A4U0P4K8"/>
<comment type="caution">
    <text evidence="1">The sequence shown here is derived from an EMBL/GenBank/DDBJ whole genome shotgun (WGS) entry which is preliminary data.</text>
</comment>
<dbReference type="EMBL" id="SUME01000002">
    <property type="protein sequence ID" value="TJZ62326.1"/>
    <property type="molecule type" value="Genomic_DNA"/>
</dbReference>
<organism evidence="1 2">
    <name type="scientific">Sphingobacterium olei</name>
    <dbReference type="NCBI Taxonomy" id="2571155"/>
    <lineage>
        <taxon>Bacteria</taxon>
        <taxon>Pseudomonadati</taxon>
        <taxon>Bacteroidota</taxon>
        <taxon>Sphingobacteriia</taxon>
        <taxon>Sphingobacteriales</taxon>
        <taxon>Sphingobacteriaceae</taxon>
        <taxon>Sphingobacterium</taxon>
    </lineage>
</organism>
<accession>A0A4U0P4K8</accession>
<sequence>MSRFRVIVYAHDAEPIEETVVETVVETSALVRSYIEDNPHITREESVKKIQRSVRGIEYQLLFNPFLWIKYG</sequence>
<gene>
    <name evidence="1" type="ORF">FAZ15_07415</name>
</gene>
<evidence type="ECO:0000313" key="1">
    <source>
        <dbReference type="EMBL" id="TJZ62326.1"/>
    </source>
</evidence>
<dbReference type="Proteomes" id="UP000306808">
    <property type="component" value="Unassembled WGS sequence"/>
</dbReference>
<evidence type="ECO:0000313" key="2">
    <source>
        <dbReference type="Proteomes" id="UP000306808"/>
    </source>
</evidence>
<dbReference type="OrthoDB" id="613884at2"/>
<keyword evidence="2" id="KW-1185">Reference proteome</keyword>
<reference evidence="1 2" key="1">
    <citation type="submission" date="2019-04" db="EMBL/GenBank/DDBJ databases">
        <title>Sphingobacterium olei sp. nov., isolated from oil-contaminated soil.</title>
        <authorList>
            <person name="Liu B."/>
        </authorList>
    </citation>
    <scope>NUCLEOTIDE SEQUENCE [LARGE SCALE GENOMIC DNA]</scope>
    <source>
        <strain evidence="1 2">HAL-9</strain>
    </source>
</reference>